<evidence type="ECO:0000313" key="1">
    <source>
        <dbReference type="EMBL" id="EDM24034.1"/>
    </source>
</evidence>
<dbReference type="Gene3D" id="3.90.870.50">
    <property type="match status" value="1"/>
</dbReference>
<organism evidence="1 2">
    <name type="scientific">Caminibacter mediatlanticus TB-2</name>
    <dbReference type="NCBI Taxonomy" id="391592"/>
    <lineage>
        <taxon>Bacteria</taxon>
        <taxon>Pseudomonadati</taxon>
        <taxon>Campylobacterota</taxon>
        <taxon>Epsilonproteobacteria</taxon>
        <taxon>Nautiliales</taxon>
        <taxon>Nautiliaceae</taxon>
        <taxon>Caminibacter</taxon>
    </lineage>
</organism>
<name>A0AAI9F2P8_9BACT</name>
<dbReference type="EMBL" id="ABCJ01000002">
    <property type="protein sequence ID" value="EDM24034.1"/>
    <property type="molecule type" value="Genomic_DNA"/>
</dbReference>
<dbReference type="RefSeq" id="WP_007473997.1">
    <property type="nucleotide sequence ID" value="NZ_ABCJ01000002.1"/>
</dbReference>
<comment type="caution">
    <text evidence="1">The sequence shown here is derived from an EMBL/GenBank/DDBJ whole genome shotgun (WGS) entry which is preliminary data.</text>
</comment>
<sequence length="578" mass="66502">MILRFKIKTTSTQGIFEKIAIRVSNEVNIKLGLSRDNDFLYIYVEGDVEKIEEFSKKLSIDLPMSIFIDNLDAEVVEEFKDDLKRDFPKISLPPCPKCLREVKDRENKNYYNPFHHCEVCGYNTINQWKMENGKLLFEKLANKLKNEGKIYIQTMNGAYEVTTNLEDVEIVVASDLGSVAKYFMSFEGDDKALGSIEKPLIKLKTNLNFKKEFIGKNAYYVKLPDCMILELLFEEVKNEIKLLGLKKIENPTDFKFEVKNKYKPLKVVVANAKDILVYEGDRGLLPKYENFITNKFAGIYKEYISYGKEDKTIIDKDVDVSFEKKESKEVYAGFFGVLRQWELENKTIIGYTFYKNGENKILIYSPKFGLVEYIDFNFRFSSFEEIFALISSMNETGKKLIENFSKKREDLFNRALNLDISSNKNGIYYLWGIIGMLLGFGNNIDEGFNKLVENANDALTKKGPRIDYKMRDNSNLLNPLWAIRTAMSFHLAGVDDNLLSYGVIESFAEFLSNQYDILNRESSLDGAIIVGDLFEGVLLEKIYSYISKNYKVYIPKALSISGPIESFGSLVINAKVED</sequence>
<protein>
    <recommendedName>
        <fullName evidence="3">Hydrogenase</fullName>
    </recommendedName>
</protein>
<proteinExistence type="predicted"/>
<dbReference type="Proteomes" id="UP000003288">
    <property type="component" value="Unassembled WGS sequence"/>
</dbReference>
<gene>
    <name evidence="1" type="ORF">CMTB2_07261</name>
</gene>
<evidence type="ECO:0008006" key="3">
    <source>
        <dbReference type="Google" id="ProtNLM"/>
    </source>
</evidence>
<evidence type="ECO:0000313" key="2">
    <source>
        <dbReference type="Proteomes" id="UP000003288"/>
    </source>
</evidence>
<reference evidence="1 2" key="1">
    <citation type="journal article" date="2011" name="Stand. Genomic Sci.">
        <title>Draft genome sequence of Caminibacter mediatlanticus strain TB-2, an epsilonproteobacterium isolated from a deep-sea hydrothermal vent.</title>
        <authorList>
            <person name="Giovannelli D."/>
            <person name="Ferriera S."/>
            <person name="Johnson J."/>
            <person name="Kravitz S."/>
            <person name="Perez-Rodriguez I."/>
            <person name="Ricci J."/>
            <person name="O'Brien C."/>
            <person name="Voordeckers J.W."/>
            <person name="Bini E."/>
            <person name="Vetriani C."/>
        </authorList>
    </citation>
    <scope>NUCLEOTIDE SEQUENCE [LARGE SCALE GENOMIC DNA]</scope>
    <source>
        <strain evidence="1 2">TB-2</strain>
    </source>
</reference>
<accession>A0AAI9F2P8</accession>
<dbReference type="AlphaFoldDB" id="A0AAI9F2P8"/>